<keyword evidence="4" id="KW-0949">S-adenosyl-L-methionine</keyword>
<evidence type="ECO:0000259" key="7">
    <source>
        <dbReference type="Pfam" id="PF07669"/>
    </source>
</evidence>
<dbReference type="Proteomes" id="UP000317078">
    <property type="component" value="Unassembled WGS sequence"/>
</dbReference>
<evidence type="ECO:0000256" key="6">
    <source>
        <dbReference type="SAM" id="MobiDB-lite"/>
    </source>
</evidence>
<dbReference type="PANTHER" id="PTHR33841:SF1">
    <property type="entry name" value="DNA METHYLTRANSFERASE A"/>
    <property type="match status" value="1"/>
</dbReference>
<accession>A0A502G2T5</accession>
<sequence>MLGALKLLLDRIRLFNDAESRRLPALLMASRRAQASVSATLATQVLGALHDLLRGLHAAAPDATAVLARQRPEHLYEGLLAMLMRLVFLLYAEDRGLIPSRDDPASRTFYEANYGVRGLHARLGEDAALHPDTMDERRGAWHQLLVLFRLVHTGDGSGWMRGRGGKLFNPASFPFLQGQDVAGDPIRIPPISDGCVLRILDGLLLLKGERLSYRALDVEQIGSVYETVMGFTAEPAAAASIAIEAGKRNRTPVFVDLPALLAQPGNERGTWLKQATERGKFPPKVEKALAAAKDEAALAAALGEVFDKRGSPDARVWPAGTPLLQPTDERRRTGSHYTPRDLTGPIVRHALEPAFTRISPAATPEDVLSLKVCDPAMGSGAFLVEACRQLGARLVEAWRVHEDKRPVLPPDEDEELHARRLVAQRCLYGVDRNPMAVDLARLSLWLATLARDHEFTFLDHALRCGDSLVGLSRAQVERLDWADQAQPSLFSSFVSARLERAAAARSEIRAAGDDVALFEQERRQALAEKELADLRRAGNAAVAQFFGHGKDKARRTALDQLHEAGLDTTRLWTAIDVAAATLRTEPHPLQPFHWELEFPEVFADPTPGFDAIVGNPPFAGKNTLINGNREHYLPWLQAVHPGAHGNADLVAHFVRRAFALLRPGGCFGLIATNTVGQGDTRDSGLRAVLAAGGTIVRAVRRLPWPGEAAVVVSVVHVVKGTMASPVLDGRQVRRISAYLVEGDLDDSPAQLVANEGKVFVGMYLLGLGFTFDDEAVRRGKPASPVAEMHRLIAKDPRNAERIFPYLGGEEVNTDPHHAHRRWCIDFDDF</sequence>
<evidence type="ECO:0000256" key="1">
    <source>
        <dbReference type="ARBA" id="ARBA00011900"/>
    </source>
</evidence>
<keyword evidence="3" id="KW-0808">Transferase</keyword>
<dbReference type="EMBL" id="RCZP01000011">
    <property type="protein sequence ID" value="TPG55861.1"/>
    <property type="molecule type" value="Genomic_DNA"/>
</dbReference>
<evidence type="ECO:0000256" key="5">
    <source>
        <dbReference type="ARBA" id="ARBA00047942"/>
    </source>
</evidence>
<gene>
    <name evidence="8" type="ORF">EAH89_13015</name>
</gene>
<dbReference type="PROSITE" id="PS00092">
    <property type="entry name" value="N6_MTASE"/>
    <property type="match status" value="1"/>
</dbReference>
<proteinExistence type="predicted"/>
<dbReference type="Pfam" id="PF07669">
    <property type="entry name" value="Eco57I"/>
    <property type="match status" value="1"/>
</dbReference>
<dbReference type="PANTHER" id="PTHR33841">
    <property type="entry name" value="DNA METHYLTRANSFERASE YEEA-RELATED"/>
    <property type="match status" value="1"/>
</dbReference>
<organism evidence="8 9">
    <name type="scientific">Muricoccus nepalensis</name>
    <dbReference type="NCBI Taxonomy" id="1854500"/>
    <lineage>
        <taxon>Bacteria</taxon>
        <taxon>Pseudomonadati</taxon>
        <taxon>Pseudomonadota</taxon>
        <taxon>Alphaproteobacteria</taxon>
        <taxon>Acetobacterales</taxon>
        <taxon>Roseomonadaceae</taxon>
        <taxon>Muricoccus</taxon>
    </lineage>
</organism>
<evidence type="ECO:0000313" key="8">
    <source>
        <dbReference type="EMBL" id="TPG55861.1"/>
    </source>
</evidence>
<dbReference type="AlphaFoldDB" id="A0A502G2T5"/>
<dbReference type="InterPro" id="IPR029063">
    <property type="entry name" value="SAM-dependent_MTases_sf"/>
</dbReference>
<keyword evidence="2" id="KW-0489">Methyltransferase</keyword>
<evidence type="ECO:0000256" key="4">
    <source>
        <dbReference type="ARBA" id="ARBA00022691"/>
    </source>
</evidence>
<comment type="catalytic activity">
    <reaction evidence="5">
        <text>a 2'-deoxyadenosine in DNA + S-adenosyl-L-methionine = an N(6)-methyl-2'-deoxyadenosine in DNA + S-adenosyl-L-homocysteine + H(+)</text>
        <dbReference type="Rhea" id="RHEA:15197"/>
        <dbReference type="Rhea" id="RHEA-COMP:12418"/>
        <dbReference type="Rhea" id="RHEA-COMP:12419"/>
        <dbReference type="ChEBI" id="CHEBI:15378"/>
        <dbReference type="ChEBI" id="CHEBI:57856"/>
        <dbReference type="ChEBI" id="CHEBI:59789"/>
        <dbReference type="ChEBI" id="CHEBI:90615"/>
        <dbReference type="ChEBI" id="CHEBI:90616"/>
        <dbReference type="EC" id="2.1.1.72"/>
    </reaction>
</comment>
<evidence type="ECO:0000256" key="3">
    <source>
        <dbReference type="ARBA" id="ARBA00022679"/>
    </source>
</evidence>
<feature type="domain" description="Type II methyltransferase M.TaqI-like" evidence="7">
    <location>
        <begin position="426"/>
        <end position="677"/>
    </location>
</feature>
<name>A0A502G2T5_9PROT</name>
<dbReference type="EC" id="2.1.1.72" evidence="1"/>
<dbReference type="PRINTS" id="PR00507">
    <property type="entry name" value="N12N6MTFRASE"/>
</dbReference>
<dbReference type="GO" id="GO:0009007">
    <property type="term" value="F:site-specific DNA-methyltransferase (adenine-specific) activity"/>
    <property type="evidence" value="ECO:0007669"/>
    <property type="project" value="UniProtKB-EC"/>
</dbReference>
<reference evidence="8 9" key="1">
    <citation type="journal article" date="2019" name="Environ. Microbiol.">
        <title>Species interactions and distinct microbial communities in high Arctic permafrost affected cryosols are associated with the CH4 and CO2 gas fluxes.</title>
        <authorList>
            <person name="Altshuler I."/>
            <person name="Hamel J."/>
            <person name="Turney S."/>
            <person name="Magnuson E."/>
            <person name="Levesque R."/>
            <person name="Greer C."/>
            <person name="Whyte L.G."/>
        </authorList>
    </citation>
    <scope>NUCLEOTIDE SEQUENCE [LARGE SCALE GENOMIC DNA]</scope>
    <source>
        <strain evidence="8 9">S9.3B</strain>
    </source>
</reference>
<dbReference type="GO" id="GO:0006304">
    <property type="term" value="P:DNA modification"/>
    <property type="evidence" value="ECO:0007669"/>
    <property type="project" value="InterPro"/>
</dbReference>
<keyword evidence="9" id="KW-1185">Reference proteome</keyword>
<dbReference type="Gene3D" id="3.40.50.150">
    <property type="entry name" value="Vaccinia Virus protein VP39"/>
    <property type="match status" value="1"/>
</dbReference>
<evidence type="ECO:0000313" key="9">
    <source>
        <dbReference type="Proteomes" id="UP000317078"/>
    </source>
</evidence>
<dbReference type="InterPro" id="IPR002052">
    <property type="entry name" value="DNA_methylase_N6_adenine_CS"/>
</dbReference>
<dbReference type="SUPFAM" id="SSF53335">
    <property type="entry name" value="S-adenosyl-L-methionine-dependent methyltransferases"/>
    <property type="match status" value="1"/>
</dbReference>
<dbReference type="InterPro" id="IPR050953">
    <property type="entry name" value="N4_N6_ade-DNA_methylase"/>
</dbReference>
<dbReference type="GO" id="GO:0003676">
    <property type="term" value="F:nucleic acid binding"/>
    <property type="evidence" value="ECO:0007669"/>
    <property type="project" value="InterPro"/>
</dbReference>
<feature type="non-terminal residue" evidence="8">
    <location>
        <position position="829"/>
    </location>
</feature>
<evidence type="ECO:0000256" key="2">
    <source>
        <dbReference type="ARBA" id="ARBA00022603"/>
    </source>
</evidence>
<feature type="region of interest" description="Disordered" evidence="6">
    <location>
        <begin position="316"/>
        <end position="342"/>
    </location>
</feature>
<protein>
    <recommendedName>
        <fullName evidence="1">site-specific DNA-methyltransferase (adenine-specific)</fullName>
        <ecNumber evidence="1">2.1.1.72</ecNumber>
    </recommendedName>
</protein>
<dbReference type="GO" id="GO:0032259">
    <property type="term" value="P:methylation"/>
    <property type="evidence" value="ECO:0007669"/>
    <property type="project" value="UniProtKB-KW"/>
</dbReference>
<comment type="caution">
    <text evidence="8">The sequence shown here is derived from an EMBL/GenBank/DDBJ whole genome shotgun (WGS) entry which is preliminary data.</text>
</comment>
<dbReference type="InterPro" id="IPR011639">
    <property type="entry name" value="MethylTrfase_TaqI-like_dom"/>
</dbReference>